<keyword evidence="3" id="KW-1185">Reference proteome</keyword>
<organism evidence="2 3">
    <name type="scientific">Tessaracoccus rhinocerotis</name>
    <dbReference type="NCBI Taxonomy" id="1689449"/>
    <lineage>
        <taxon>Bacteria</taxon>
        <taxon>Bacillati</taxon>
        <taxon>Actinomycetota</taxon>
        <taxon>Actinomycetes</taxon>
        <taxon>Propionibacteriales</taxon>
        <taxon>Propionibacteriaceae</taxon>
        <taxon>Tessaracoccus</taxon>
    </lineage>
</organism>
<dbReference type="Proteomes" id="UP000317638">
    <property type="component" value="Unassembled WGS sequence"/>
</dbReference>
<dbReference type="InterPro" id="IPR025159">
    <property type="entry name" value="AbiEi_N"/>
</dbReference>
<feature type="domain" description="AbiEi antitoxin N-terminal" evidence="1">
    <location>
        <begin position="11"/>
        <end position="55"/>
    </location>
</feature>
<evidence type="ECO:0000313" key="3">
    <source>
        <dbReference type="Proteomes" id="UP000317638"/>
    </source>
</evidence>
<comment type="caution">
    <text evidence="2">The sequence shown here is derived from an EMBL/GenBank/DDBJ whole genome shotgun (WGS) entry which is preliminary data.</text>
</comment>
<protein>
    <submittedName>
        <fullName evidence="2">Type IV toxin-antitoxin system AbiEi family antitoxin domain-containing protein</fullName>
    </submittedName>
</protein>
<proteinExistence type="predicted"/>
<dbReference type="OrthoDB" id="5146042at2"/>
<dbReference type="EMBL" id="VKKG01000003">
    <property type="protein sequence ID" value="TRY18127.1"/>
    <property type="molecule type" value="Genomic_DNA"/>
</dbReference>
<gene>
    <name evidence="2" type="ORF">FOJ82_08700</name>
</gene>
<name>A0A553K0A4_9ACTN</name>
<dbReference type="Pfam" id="PF13338">
    <property type="entry name" value="AbiEi_4"/>
    <property type="match status" value="1"/>
</dbReference>
<accession>A0A553K0A4</accession>
<dbReference type="RefSeq" id="WP_143938103.1">
    <property type="nucleotide sequence ID" value="NZ_VKKG01000003.1"/>
</dbReference>
<dbReference type="AlphaFoldDB" id="A0A553K0A4"/>
<evidence type="ECO:0000313" key="2">
    <source>
        <dbReference type="EMBL" id="TRY18127.1"/>
    </source>
</evidence>
<sequence>MKKMILVPDPLKQLIAQQGGVFTRQQAIEAGITRSVLNRFSREERWYSPARGLWSVQPHLDWMARVWGGLLLGGDGAVVGGQAAAALWGAARTPKLVTVWTNSRLRHQHHGHWQFRLGTRKAADDVEPARLPLAAAVVEMCRSGSVDDVVGHVSRAVGSRQTTASEIRQALEDCRAHPHRRLLGDVTHDHDSGAESPIERRYLIDVERAHGLPEGVRQAQASRRGFTDVAYEEYRLLVELDGRAFHEGLAALADMSRDNGNLLNGNTTLRYGLSKVAGAPCQVAGEVFTALRRLGRLDRRRYCPRCAP</sequence>
<reference evidence="2 3" key="1">
    <citation type="submission" date="2019-07" db="EMBL/GenBank/DDBJ databases">
        <authorList>
            <person name="Zhou L.-Y."/>
        </authorList>
    </citation>
    <scope>NUCLEOTIDE SEQUENCE [LARGE SCALE GENOMIC DNA]</scope>
    <source>
        <strain evidence="2 3">YIM 101269</strain>
    </source>
</reference>
<evidence type="ECO:0000259" key="1">
    <source>
        <dbReference type="Pfam" id="PF13338"/>
    </source>
</evidence>